<name>A0A4Q4SXS4_9PEZI</name>
<comment type="caution">
    <text evidence="1">The sequence shown here is derived from an EMBL/GenBank/DDBJ whole genome shotgun (WGS) entry which is preliminary data.</text>
</comment>
<gene>
    <name evidence="1" type="ORF">DL764_009481</name>
</gene>
<proteinExistence type="predicted"/>
<dbReference type="AlphaFoldDB" id="A0A4Q4SXS4"/>
<dbReference type="EMBL" id="QJNU01000907">
    <property type="protein sequence ID" value="RYO83253.1"/>
    <property type="molecule type" value="Genomic_DNA"/>
</dbReference>
<protein>
    <submittedName>
        <fullName evidence="1">Uncharacterized protein</fullName>
    </submittedName>
</protein>
<dbReference type="Proteomes" id="UP000293360">
    <property type="component" value="Unassembled WGS sequence"/>
</dbReference>
<sequence length="113" mass="12636">MKGPPQAGDLIHLSRCIGTLPPSKVNLPLFKAIRALITRLFPDLRWQGKNHEATGDISKAEDNEDIDLFASDEEEDEEVTKRPKANIRSIKKNGLLWGRSQLITIGYDQKAAN</sequence>
<organism evidence="1 2">
    <name type="scientific">Monosporascus ibericus</name>
    <dbReference type="NCBI Taxonomy" id="155417"/>
    <lineage>
        <taxon>Eukaryota</taxon>
        <taxon>Fungi</taxon>
        <taxon>Dikarya</taxon>
        <taxon>Ascomycota</taxon>
        <taxon>Pezizomycotina</taxon>
        <taxon>Sordariomycetes</taxon>
        <taxon>Xylariomycetidae</taxon>
        <taxon>Xylariales</taxon>
        <taxon>Xylariales incertae sedis</taxon>
        <taxon>Monosporascus</taxon>
    </lineage>
</organism>
<evidence type="ECO:0000313" key="1">
    <source>
        <dbReference type="EMBL" id="RYO83253.1"/>
    </source>
</evidence>
<accession>A0A4Q4SXS4</accession>
<evidence type="ECO:0000313" key="2">
    <source>
        <dbReference type="Proteomes" id="UP000293360"/>
    </source>
</evidence>
<keyword evidence="2" id="KW-1185">Reference proteome</keyword>
<reference evidence="1 2" key="1">
    <citation type="submission" date="2018-06" db="EMBL/GenBank/DDBJ databases">
        <title>Complete Genomes of Monosporascus.</title>
        <authorList>
            <person name="Robinson A.J."/>
            <person name="Natvig D.O."/>
        </authorList>
    </citation>
    <scope>NUCLEOTIDE SEQUENCE [LARGE SCALE GENOMIC DNA]</scope>
    <source>
        <strain evidence="1 2">CBS 110550</strain>
    </source>
</reference>